<dbReference type="EMBL" id="CAADRA010007380">
    <property type="protein sequence ID" value="VFU00741.1"/>
    <property type="molecule type" value="Genomic_DNA"/>
</dbReference>
<gene>
    <name evidence="3" type="primary">Aste57867_24099</name>
    <name evidence="2" type="ORF">As57867_024026</name>
    <name evidence="3" type="ORF">ASTE57867_24099</name>
</gene>
<sequence>MKFFIPSLVILLLPVVVGASPCNVTDGDIVTLRSDSNNYLARCRGCIPNAKYSDSAFIHVTATANAPWANWKVFNTGTGKLVFQSDSGTYLARCNGCAPGATTPNQAFVHVGNWNNQPWAQWTCIDVGGGKVALQADSGNYLARCNSCEAGGAYPDSATVHVTAYQGKPWAQWALTDLTPQKSPPPLPAPTPVVLPPPTQGSACYVKDGDVVTLQSDTNNFLARCNGCIYGESYTDSAFIHVPSPVNAPWANWKVYNTGTGKLVFQSDSGNYLARCNGCAPGAAVTDQAFVHVTDWHNKSWAQWTCVDIGGGKVALQADSGYFLARCNGCEPGSTLPDSATVHVKSYQNASWAQWVMKDLTLHV</sequence>
<feature type="signal peptide" evidence="1">
    <location>
        <begin position="1"/>
        <end position="19"/>
    </location>
</feature>
<evidence type="ECO:0000313" key="2">
    <source>
        <dbReference type="EMBL" id="KAF0683873.1"/>
    </source>
</evidence>
<dbReference type="EMBL" id="VJMH01007354">
    <property type="protein sequence ID" value="KAF0683873.1"/>
    <property type="molecule type" value="Genomic_DNA"/>
</dbReference>
<dbReference type="InterPro" id="IPR052883">
    <property type="entry name" value="Hisactophilin"/>
</dbReference>
<dbReference type="GO" id="GO:0015629">
    <property type="term" value="C:actin cytoskeleton"/>
    <property type="evidence" value="ECO:0007669"/>
    <property type="project" value="TreeGrafter"/>
</dbReference>
<keyword evidence="1" id="KW-0732">Signal</keyword>
<evidence type="ECO:0000313" key="4">
    <source>
        <dbReference type="Proteomes" id="UP000332933"/>
    </source>
</evidence>
<dbReference type="AlphaFoldDB" id="A0A485LPJ8"/>
<name>A0A485LPJ8_9STRA</name>
<protein>
    <submittedName>
        <fullName evidence="3">Aste57867_24099 protein</fullName>
    </submittedName>
</protein>
<organism evidence="3 4">
    <name type="scientific">Aphanomyces stellatus</name>
    <dbReference type="NCBI Taxonomy" id="120398"/>
    <lineage>
        <taxon>Eukaryota</taxon>
        <taxon>Sar</taxon>
        <taxon>Stramenopiles</taxon>
        <taxon>Oomycota</taxon>
        <taxon>Saprolegniomycetes</taxon>
        <taxon>Saprolegniales</taxon>
        <taxon>Verrucalvaceae</taxon>
        <taxon>Aphanomyces</taxon>
    </lineage>
</organism>
<dbReference type="PANTHER" id="PTHR33351">
    <property type="entry name" value="HISACTOPHILIN-1-RELATED"/>
    <property type="match status" value="1"/>
</dbReference>
<dbReference type="InterPro" id="IPR008999">
    <property type="entry name" value="Actin-crosslinking"/>
</dbReference>
<dbReference type="SUPFAM" id="SSF50405">
    <property type="entry name" value="Actin-crosslinking proteins"/>
    <property type="match status" value="2"/>
</dbReference>
<dbReference type="GO" id="GO:0051015">
    <property type="term" value="F:actin filament binding"/>
    <property type="evidence" value="ECO:0007669"/>
    <property type="project" value="TreeGrafter"/>
</dbReference>
<evidence type="ECO:0000256" key="1">
    <source>
        <dbReference type="SAM" id="SignalP"/>
    </source>
</evidence>
<keyword evidence="4" id="KW-1185">Reference proteome</keyword>
<evidence type="ECO:0000313" key="3">
    <source>
        <dbReference type="EMBL" id="VFU00741.1"/>
    </source>
</evidence>
<feature type="chain" id="PRO_5036355655" evidence="1">
    <location>
        <begin position="20"/>
        <end position="364"/>
    </location>
</feature>
<dbReference type="CDD" id="cd00257">
    <property type="entry name" value="beta-trefoil_FSCN-like"/>
    <property type="match status" value="2"/>
</dbReference>
<dbReference type="GO" id="GO:0030041">
    <property type="term" value="P:actin filament polymerization"/>
    <property type="evidence" value="ECO:0007669"/>
    <property type="project" value="TreeGrafter"/>
</dbReference>
<dbReference type="PANTHER" id="PTHR33351:SF1">
    <property type="entry name" value="IG-LIKE DOMAIN-CONTAINING PROTEIN-RELATED"/>
    <property type="match status" value="1"/>
</dbReference>
<accession>A0A485LPJ8</accession>
<dbReference type="Gene3D" id="2.80.10.50">
    <property type="match status" value="2"/>
</dbReference>
<proteinExistence type="predicted"/>
<reference evidence="2" key="2">
    <citation type="submission" date="2019-06" db="EMBL/GenBank/DDBJ databases">
        <title>Genomics analysis of Aphanomyces spp. identifies a new class of oomycete effector associated with host adaptation.</title>
        <authorList>
            <person name="Gaulin E."/>
        </authorList>
    </citation>
    <scope>NUCLEOTIDE SEQUENCE</scope>
    <source>
        <strain evidence="2">CBS 578.67</strain>
    </source>
</reference>
<reference evidence="3 4" key="1">
    <citation type="submission" date="2019-03" db="EMBL/GenBank/DDBJ databases">
        <authorList>
            <person name="Gaulin E."/>
            <person name="Dumas B."/>
        </authorList>
    </citation>
    <scope>NUCLEOTIDE SEQUENCE [LARGE SCALE GENOMIC DNA]</scope>
    <source>
        <strain evidence="3">CBS 568.67</strain>
    </source>
</reference>
<dbReference type="Proteomes" id="UP000332933">
    <property type="component" value="Unassembled WGS sequence"/>
</dbReference>
<dbReference type="OrthoDB" id="57822at2759"/>